<dbReference type="EMBL" id="VUOC01000004">
    <property type="protein sequence ID" value="KAA2239016.1"/>
    <property type="molecule type" value="Genomic_DNA"/>
</dbReference>
<evidence type="ECO:0000313" key="5">
    <source>
        <dbReference type="Proteomes" id="UP000324611"/>
    </source>
</evidence>
<dbReference type="Pfam" id="PF00534">
    <property type="entry name" value="Glycos_transf_1"/>
    <property type="match status" value="1"/>
</dbReference>
<proteinExistence type="predicted"/>
<dbReference type="Gene3D" id="3.40.50.2000">
    <property type="entry name" value="Glycogen Phosphorylase B"/>
    <property type="match status" value="2"/>
</dbReference>
<protein>
    <submittedName>
        <fullName evidence="4">Glycosyltransferase family 4 protein</fullName>
    </submittedName>
</protein>
<reference evidence="4 5" key="1">
    <citation type="submission" date="2019-09" db="EMBL/GenBank/DDBJ databases">
        <title>Chitinophaga ginsengihumi sp. nov., isolated from soil of ginseng rhizosphere.</title>
        <authorList>
            <person name="Lee J."/>
        </authorList>
    </citation>
    <scope>NUCLEOTIDE SEQUENCE [LARGE SCALE GENOMIC DNA]</scope>
    <source>
        <strain evidence="4 5">BN140078</strain>
    </source>
</reference>
<dbReference type="CDD" id="cd03809">
    <property type="entry name" value="GT4_MtfB-like"/>
    <property type="match status" value="1"/>
</dbReference>
<organism evidence="4 5">
    <name type="scientific">Chitinophaga agrisoli</name>
    <dbReference type="NCBI Taxonomy" id="2607653"/>
    <lineage>
        <taxon>Bacteria</taxon>
        <taxon>Pseudomonadati</taxon>
        <taxon>Bacteroidota</taxon>
        <taxon>Chitinophagia</taxon>
        <taxon>Chitinophagales</taxon>
        <taxon>Chitinophagaceae</taxon>
        <taxon>Chitinophaga</taxon>
    </lineage>
</organism>
<dbReference type="InterPro" id="IPR001296">
    <property type="entry name" value="Glyco_trans_1"/>
</dbReference>
<sequence>MRDSRLTLFVDAHVFDREFQGAQTFLRELYTQLMADHPELDIYFGARNVQHIQSVFPQLPASHILPYQKKSAGLLRYIFDIPAYIRQYRFDFAHFQYISPRNTAGCRYIVTLHDVLFNDFKTAFSPFFRLSRHVLFGRSIKQAQIKTTVSAYSRQRISNHYNIPAQALHVIPNGTSDGFLQQQTSRQEAADLVYEKFGISNYILYVSRIEPRKNQLLLLQKYLRLRLYRRGITLVFIGKESVQVPALTQLIAGLDSEQKHYFHWLPQVTQADLAAFYRACRLFVYPSRAEGFGIPPLEAAICQAPVLCSSATAMEDFNFFAPYTFDPDNEAEFEQKLADIIDAPPDDTFTQGVAQHIHKHYNWKHSSELFYSLLQPKNYL</sequence>
<dbReference type="PANTHER" id="PTHR46401:SF2">
    <property type="entry name" value="GLYCOSYLTRANSFERASE WBBK-RELATED"/>
    <property type="match status" value="1"/>
</dbReference>
<dbReference type="SUPFAM" id="SSF53756">
    <property type="entry name" value="UDP-Glycosyltransferase/glycogen phosphorylase"/>
    <property type="match status" value="1"/>
</dbReference>
<dbReference type="RefSeq" id="WP_149840195.1">
    <property type="nucleotide sequence ID" value="NZ_VUOC01000004.1"/>
</dbReference>
<comment type="caution">
    <text evidence="4">The sequence shown here is derived from an EMBL/GenBank/DDBJ whole genome shotgun (WGS) entry which is preliminary data.</text>
</comment>
<reference evidence="4 5" key="2">
    <citation type="submission" date="2019-09" db="EMBL/GenBank/DDBJ databases">
        <authorList>
            <person name="Jin C."/>
        </authorList>
    </citation>
    <scope>NUCLEOTIDE SEQUENCE [LARGE SCALE GENOMIC DNA]</scope>
    <source>
        <strain evidence="4 5">BN140078</strain>
    </source>
</reference>
<evidence type="ECO:0000259" key="3">
    <source>
        <dbReference type="Pfam" id="PF13439"/>
    </source>
</evidence>
<dbReference type="AlphaFoldDB" id="A0A5B2VKG1"/>
<dbReference type="Pfam" id="PF13439">
    <property type="entry name" value="Glyco_transf_4"/>
    <property type="match status" value="1"/>
</dbReference>
<evidence type="ECO:0000259" key="2">
    <source>
        <dbReference type="Pfam" id="PF00534"/>
    </source>
</evidence>
<evidence type="ECO:0000313" key="4">
    <source>
        <dbReference type="EMBL" id="KAA2239016.1"/>
    </source>
</evidence>
<dbReference type="InterPro" id="IPR028098">
    <property type="entry name" value="Glyco_trans_4-like_N"/>
</dbReference>
<accession>A0A5B2VKG1</accession>
<feature type="domain" description="Glycosyl transferase family 1" evidence="2">
    <location>
        <begin position="200"/>
        <end position="344"/>
    </location>
</feature>
<dbReference type="Proteomes" id="UP000324611">
    <property type="component" value="Unassembled WGS sequence"/>
</dbReference>
<dbReference type="PANTHER" id="PTHR46401">
    <property type="entry name" value="GLYCOSYLTRANSFERASE WBBK-RELATED"/>
    <property type="match status" value="1"/>
</dbReference>
<evidence type="ECO:0000256" key="1">
    <source>
        <dbReference type="ARBA" id="ARBA00022679"/>
    </source>
</evidence>
<gene>
    <name evidence="4" type="ORF">F0L74_22655</name>
</gene>
<feature type="domain" description="Glycosyltransferase subfamily 4-like N-terminal" evidence="3">
    <location>
        <begin position="21"/>
        <end position="175"/>
    </location>
</feature>
<name>A0A5B2VKG1_9BACT</name>
<keyword evidence="1 4" id="KW-0808">Transferase</keyword>
<dbReference type="GO" id="GO:0016757">
    <property type="term" value="F:glycosyltransferase activity"/>
    <property type="evidence" value="ECO:0007669"/>
    <property type="project" value="InterPro"/>
</dbReference>
<keyword evidence="5" id="KW-1185">Reference proteome</keyword>